<proteinExistence type="inferred from homology"/>
<organism evidence="6 7">
    <name type="scientific">Stentor coeruleus</name>
    <dbReference type="NCBI Taxonomy" id="5963"/>
    <lineage>
        <taxon>Eukaryota</taxon>
        <taxon>Sar</taxon>
        <taxon>Alveolata</taxon>
        <taxon>Ciliophora</taxon>
        <taxon>Postciliodesmatophora</taxon>
        <taxon>Heterotrichea</taxon>
        <taxon>Heterotrichida</taxon>
        <taxon>Stentoridae</taxon>
        <taxon>Stentor</taxon>
    </lineage>
</organism>
<feature type="binding site" evidence="2">
    <location>
        <position position="59"/>
    </location>
    <ligand>
        <name>Fe cation</name>
        <dbReference type="ChEBI" id="CHEBI:24875"/>
    </ligand>
</feature>
<evidence type="ECO:0000256" key="2">
    <source>
        <dbReference type="PIRSR" id="PIRSR006232-1"/>
    </source>
</evidence>
<dbReference type="PIRSF" id="PIRSF006232">
    <property type="entry name" value="Pirin"/>
    <property type="match status" value="1"/>
</dbReference>
<feature type="binding site" evidence="2">
    <location>
        <position position="103"/>
    </location>
    <ligand>
        <name>Fe cation</name>
        <dbReference type="ChEBI" id="CHEBI:24875"/>
    </ligand>
</feature>
<evidence type="ECO:0000313" key="6">
    <source>
        <dbReference type="EMBL" id="OMJ79800.1"/>
    </source>
</evidence>
<dbReference type="InterPro" id="IPR012093">
    <property type="entry name" value="Pirin"/>
</dbReference>
<name>A0A1R2BSR5_9CILI</name>
<dbReference type="InterPro" id="IPR003829">
    <property type="entry name" value="Pirin_N_dom"/>
</dbReference>
<evidence type="ECO:0000313" key="7">
    <source>
        <dbReference type="Proteomes" id="UP000187209"/>
    </source>
</evidence>
<comment type="similarity">
    <text evidence="1 3">Belongs to the pirin family.</text>
</comment>
<evidence type="ECO:0000256" key="1">
    <source>
        <dbReference type="ARBA" id="ARBA00008416"/>
    </source>
</evidence>
<feature type="domain" description="Pirin N-terminal" evidence="4">
    <location>
        <begin position="24"/>
        <end position="117"/>
    </location>
</feature>
<dbReference type="CDD" id="cd02247">
    <property type="entry name" value="cupin_pirin_C"/>
    <property type="match status" value="1"/>
</dbReference>
<keyword evidence="2" id="KW-0408">Iron</keyword>
<dbReference type="EMBL" id="MPUH01000453">
    <property type="protein sequence ID" value="OMJ79800.1"/>
    <property type="molecule type" value="Genomic_DNA"/>
</dbReference>
<evidence type="ECO:0000259" key="4">
    <source>
        <dbReference type="Pfam" id="PF02678"/>
    </source>
</evidence>
<gene>
    <name evidence="6" type="ORF">SteCoe_20104</name>
</gene>
<evidence type="ECO:0000259" key="5">
    <source>
        <dbReference type="Pfam" id="PF05726"/>
    </source>
</evidence>
<keyword evidence="2" id="KW-0479">Metal-binding</keyword>
<evidence type="ECO:0008006" key="8">
    <source>
        <dbReference type="Google" id="ProtNLM"/>
    </source>
</evidence>
<dbReference type="Pfam" id="PF05726">
    <property type="entry name" value="Pirin_C"/>
    <property type="match status" value="1"/>
</dbReference>
<dbReference type="AlphaFoldDB" id="A0A1R2BSR5"/>
<dbReference type="PANTHER" id="PTHR13903">
    <property type="entry name" value="PIRIN-RELATED"/>
    <property type="match status" value="1"/>
</dbReference>
<keyword evidence="7" id="KW-1185">Reference proteome</keyword>
<feature type="domain" description="Pirin C-terminal" evidence="5">
    <location>
        <begin position="170"/>
        <end position="268"/>
    </location>
</feature>
<dbReference type="Pfam" id="PF02678">
    <property type="entry name" value="Pirin"/>
    <property type="match status" value="1"/>
</dbReference>
<dbReference type="InterPro" id="IPR008778">
    <property type="entry name" value="Pirin_C_dom"/>
</dbReference>
<dbReference type="GO" id="GO:0046872">
    <property type="term" value="F:metal ion binding"/>
    <property type="evidence" value="ECO:0007669"/>
    <property type="project" value="UniProtKB-KW"/>
</dbReference>
<dbReference type="PANTHER" id="PTHR13903:SF8">
    <property type="entry name" value="PIRIN"/>
    <property type="match status" value="1"/>
</dbReference>
<dbReference type="InterPro" id="IPR011051">
    <property type="entry name" value="RmlC_Cupin_sf"/>
</dbReference>
<sequence>MSRMLRKLQRAFFPGIQGEGDGAQVRRIIGGREVRNLDPFLMLDHAEVHKPHGFPDHPHRGFETVSYILEGVSKHEDFKGHSGEIHAGGIQWMTAGRGIVHSEAPVSDRIVGLQLWVNLKSTDKLCEPFYQEKSNELLSKAHTDGIDITIIAGQSLGIRADTITKTPITYIDISMQKGAIFQQEVENNWNAFVYILKGKIKVDDTELNECQAGIFNKEGNLVVFEALDASRFVFFAGRPIGEKIVQYGPFVMNQESEIDQAMRDYSMGINGFEGARTWKSRISRER</sequence>
<comment type="cofactor">
    <cofactor evidence="2">
        <name>Fe cation</name>
        <dbReference type="ChEBI" id="CHEBI:24875"/>
    </cofactor>
    <text evidence="2">Binds 1 Fe cation per subunit.</text>
</comment>
<dbReference type="OrthoDB" id="198735at2759"/>
<dbReference type="InterPro" id="IPR014710">
    <property type="entry name" value="RmlC-like_jellyroll"/>
</dbReference>
<dbReference type="Proteomes" id="UP000187209">
    <property type="component" value="Unassembled WGS sequence"/>
</dbReference>
<dbReference type="CDD" id="cd02909">
    <property type="entry name" value="cupin_pirin_N"/>
    <property type="match status" value="1"/>
</dbReference>
<evidence type="ECO:0000256" key="3">
    <source>
        <dbReference type="RuleBase" id="RU003457"/>
    </source>
</evidence>
<dbReference type="SUPFAM" id="SSF51182">
    <property type="entry name" value="RmlC-like cupins"/>
    <property type="match status" value="1"/>
</dbReference>
<dbReference type="Gene3D" id="2.60.120.10">
    <property type="entry name" value="Jelly Rolls"/>
    <property type="match status" value="2"/>
</dbReference>
<protein>
    <recommendedName>
        <fullName evidence="8">Pirin</fullName>
    </recommendedName>
</protein>
<accession>A0A1R2BSR5</accession>
<feature type="binding site" evidence="2">
    <location>
        <position position="57"/>
    </location>
    <ligand>
        <name>Fe cation</name>
        <dbReference type="ChEBI" id="CHEBI:24875"/>
    </ligand>
</feature>
<comment type="caution">
    <text evidence="6">The sequence shown here is derived from an EMBL/GenBank/DDBJ whole genome shotgun (WGS) entry which is preliminary data.</text>
</comment>
<reference evidence="6 7" key="1">
    <citation type="submission" date="2016-11" db="EMBL/GenBank/DDBJ databases">
        <title>The macronuclear genome of Stentor coeruleus: a giant cell with tiny introns.</title>
        <authorList>
            <person name="Slabodnick M."/>
            <person name="Ruby J.G."/>
            <person name="Reiff S.B."/>
            <person name="Swart E.C."/>
            <person name="Gosai S."/>
            <person name="Prabakaran S."/>
            <person name="Witkowska E."/>
            <person name="Larue G.E."/>
            <person name="Fisher S."/>
            <person name="Freeman R.M."/>
            <person name="Gunawardena J."/>
            <person name="Chu W."/>
            <person name="Stover N.A."/>
            <person name="Gregory B.D."/>
            <person name="Nowacki M."/>
            <person name="Derisi J."/>
            <person name="Roy S.W."/>
            <person name="Marshall W.F."/>
            <person name="Sood P."/>
        </authorList>
    </citation>
    <scope>NUCLEOTIDE SEQUENCE [LARGE SCALE GENOMIC DNA]</scope>
    <source>
        <strain evidence="6">WM001</strain>
    </source>
</reference>
<feature type="binding site" evidence="2">
    <location>
        <position position="101"/>
    </location>
    <ligand>
        <name>Fe cation</name>
        <dbReference type="ChEBI" id="CHEBI:24875"/>
    </ligand>
</feature>